<dbReference type="GO" id="GO:0005768">
    <property type="term" value="C:endosome"/>
    <property type="evidence" value="ECO:0007669"/>
    <property type="project" value="EnsemblFungi"/>
</dbReference>
<dbReference type="Gene3D" id="1.20.5.110">
    <property type="match status" value="1"/>
</dbReference>
<evidence type="ECO:0000256" key="2">
    <source>
        <dbReference type="SAM" id="Phobius"/>
    </source>
</evidence>
<dbReference type="FunCoup" id="G8JNS1">
    <property type="interactions" value="71"/>
</dbReference>
<evidence type="ECO:0000313" key="5">
    <source>
        <dbReference type="Proteomes" id="UP000006790"/>
    </source>
</evidence>
<gene>
    <name evidence="4" type="ordered locus">Ecym_2634</name>
</gene>
<evidence type="ECO:0000259" key="3">
    <source>
        <dbReference type="SMART" id="SM00397"/>
    </source>
</evidence>
<dbReference type="GO" id="GO:0005484">
    <property type="term" value="F:SNAP receptor activity"/>
    <property type="evidence" value="ECO:0007669"/>
    <property type="project" value="EnsemblFungi"/>
</dbReference>
<dbReference type="SUPFAM" id="SSF58038">
    <property type="entry name" value="SNARE fusion complex"/>
    <property type="match status" value="1"/>
</dbReference>
<keyword evidence="2" id="KW-0472">Membrane</keyword>
<proteinExistence type="predicted"/>
<accession>G8JNS1</accession>
<dbReference type="eggNOG" id="ENOG502RZK4">
    <property type="taxonomic scope" value="Eukaryota"/>
</dbReference>
<dbReference type="SMART" id="SM00397">
    <property type="entry name" value="t_SNARE"/>
    <property type="match status" value="1"/>
</dbReference>
<evidence type="ECO:0000256" key="1">
    <source>
        <dbReference type="SAM" id="Coils"/>
    </source>
</evidence>
<dbReference type="GO" id="GO:0006896">
    <property type="term" value="P:Golgi to vacuole transport"/>
    <property type="evidence" value="ECO:0007669"/>
    <property type="project" value="EnsemblFungi"/>
</dbReference>
<keyword evidence="2" id="KW-0812">Transmembrane</keyword>
<dbReference type="RefSeq" id="XP_003645163.1">
    <property type="nucleotide sequence ID" value="XM_003645115.1"/>
</dbReference>
<feature type="domain" description="T-SNARE coiled-coil homology" evidence="3">
    <location>
        <begin position="123"/>
        <end position="191"/>
    </location>
</feature>
<dbReference type="EMBL" id="CP002498">
    <property type="protein sequence ID" value="AET38346.1"/>
    <property type="molecule type" value="Genomic_DNA"/>
</dbReference>
<reference evidence="5" key="1">
    <citation type="journal article" date="2012" name="G3 (Bethesda)">
        <title>Pichia sorbitophila, an interspecies yeast hybrid reveals early steps of genome resolution following polyploidization.</title>
        <authorList>
            <person name="Leh Louis V."/>
            <person name="Despons L."/>
            <person name="Friedrich A."/>
            <person name="Martin T."/>
            <person name="Durrens P."/>
            <person name="Casaregola S."/>
            <person name="Neuveglise C."/>
            <person name="Fairhead C."/>
            <person name="Marck C."/>
            <person name="Cruz J.A."/>
            <person name="Straub M.L."/>
            <person name="Kugler V."/>
            <person name="Sacerdot C."/>
            <person name="Uzunov Z."/>
            <person name="Thierry A."/>
            <person name="Weiss S."/>
            <person name="Bleykasten C."/>
            <person name="De Montigny J."/>
            <person name="Jacques N."/>
            <person name="Jung P."/>
            <person name="Lemaire M."/>
            <person name="Mallet S."/>
            <person name="Morel G."/>
            <person name="Richard G.F."/>
            <person name="Sarkar A."/>
            <person name="Savel G."/>
            <person name="Schacherer J."/>
            <person name="Seret M.L."/>
            <person name="Talla E."/>
            <person name="Samson G."/>
            <person name="Jubin C."/>
            <person name="Poulain J."/>
            <person name="Vacherie B."/>
            <person name="Barbe V."/>
            <person name="Pelletier E."/>
            <person name="Sherman D.J."/>
            <person name="Westhof E."/>
            <person name="Weissenbach J."/>
            <person name="Baret P.V."/>
            <person name="Wincker P."/>
            <person name="Gaillardin C."/>
            <person name="Dujon B."/>
            <person name="Souciet J.L."/>
        </authorList>
    </citation>
    <scope>NUCLEOTIDE SEQUENCE [LARGE SCALE GENOMIC DNA]</scope>
    <source>
        <strain evidence="5">CBS 270.75 / DBVPG 7215 / KCTC 17166 / NRRL Y-17582</strain>
    </source>
</reference>
<dbReference type="KEGG" id="erc:Ecym_2634"/>
<feature type="transmembrane region" description="Helical" evidence="2">
    <location>
        <begin position="199"/>
        <end position="217"/>
    </location>
</feature>
<protein>
    <recommendedName>
        <fullName evidence="3">t-SNARE coiled-coil homology domain-containing protein</fullName>
    </recommendedName>
</protein>
<dbReference type="STRING" id="931890.G8JNS1"/>
<dbReference type="GeneID" id="11471944"/>
<evidence type="ECO:0000313" key="4">
    <source>
        <dbReference type="EMBL" id="AET38346.1"/>
    </source>
</evidence>
<dbReference type="AlphaFoldDB" id="G8JNS1"/>
<dbReference type="Proteomes" id="UP000006790">
    <property type="component" value="Chromosome 2"/>
</dbReference>
<dbReference type="CDD" id="cd15859">
    <property type="entry name" value="SNARE_SYN8"/>
    <property type="match status" value="1"/>
</dbReference>
<sequence length="218" mass="25825">MLQEGDIDVDYENEEDLNDLTLKYNECIEDFPDELINKDLYLFKRKPRQTSKSLYPPNEVKRVRFQENPIEEQEPFSNDMPQFKPCMDDRDVEFAQDKQKLFDERTPTPDGQIRHSPLTNQDLFIHQQQQLMEQDTQLDHLSDSIRRNHRLTVDINREVTDQNDGVLNDLENMLNSSTQNLDRARRRLQIFEKTARENGPCFMIVVLSMILVLLLVVL</sequence>
<dbReference type="OrthoDB" id="244190at2759"/>
<dbReference type="HOGENOM" id="CLU_053570_2_1_1"/>
<dbReference type="InParanoid" id="G8JNS1"/>
<keyword evidence="5" id="KW-1185">Reference proteome</keyword>
<name>G8JNS1_ERECY</name>
<keyword evidence="1" id="KW-0175">Coiled coil</keyword>
<dbReference type="InterPro" id="IPR000727">
    <property type="entry name" value="T_SNARE_dom"/>
</dbReference>
<organism evidence="4 5">
    <name type="scientific">Eremothecium cymbalariae (strain CBS 270.75 / DBVPG 7215 / KCTC 17166 / NRRL Y-17582)</name>
    <name type="common">Yeast</name>
    <dbReference type="NCBI Taxonomy" id="931890"/>
    <lineage>
        <taxon>Eukaryota</taxon>
        <taxon>Fungi</taxon>
        <taxon>Dikarya</taxon>
        <taxon>Ascomycota</taxon>
        <taxon>Saccharomycotina</taxon>
        <taxon>Saccharomycetes</taxon>
        <taxon>Saccharomycetales</taxon>
        <taxon>Saccharomycetaceae</taxon>
        <taxon>Eremothecium</taxon>
    </lineage>
</organism>
<keyword evidence="2" id="KW-1133">Transmembrane helix</keyword>
<feature type="coiled-coil region" evidence="1">
    <location>
        <begin position="167"/>
        <end position="194"/>
    </location>
</feature>